<organism evidence="1 2">
    <name type="scientific">Trichuris muris</name>
    <name type="common">Mouse whipworm</name>
    <dbReference type="NCBI Taxonomy" id="70415"/>
    <lineage>
        <taxon>Eukaryota</taxon>
        <taxon>Metazoa</taxon>
        <taxon>Ecdysozoa</taxon>
        <taxon>Nematoda</taxon>
        <taxon>Enoplea</taxon>
        <taxon>Dorylaimia</taxon>
        <taxon>Trichinellida</taxon>
        <taxon>Trichuridae</taxon>
        <taxon>Trichuris</taxon>
    </lineage>
</organism>
<proteinExistence type="predicted"/>
<accession>A0A5S6QW93</accession>
<reference evidence="1" key="2">
    <citation type="submission" date="2014-03" db="EMBL/GenBank/DDBJ databases">
        <title>The whipworm genome and dual-species transcriptomics of an intimate host-pathogen interaction.</title>
        <authorList>
            <person name="Foth B.J."/>
            <person name="Tsai I.J."/>
            <person name="Reid A.J."/>
            <person name="Bancroft A.J."/>
            <person name="Nichol S."/>
            <person name="Tracey A."/>
            <person name="Holroyd N."/>
            <person name="Cotton J.A."/>
            <person name="Stanley E.J."/>
            <person name="Zarowiecki M."/>
            <person name="Liu J.Z."/>
            <person name="Huckvale T."/>
            <person name="Cooper P.J."/>
            <person name="Grencis R.K."/>
            <person name="Berriman M."/>
        </authorList>
    </citation>
    <scope>NUCLEOTIDE SEQUENCE [LARGE SCALE GENOMIC DNA]</scope>
    <source>
        <strain evidence="1">Edinburgh</strain>
    </source>
</reference>
<reference evidence="2 3" key="3">
    <citation type="submission" date="2019-12" db="UniProtKB">
        <authorList>
            <consortium name="WormBaseParasite"/>
        </authorList>
    </citation>
    <scope>IDENTIFICATION</scope>
</reference>
<dbReference type="WBParaSite" id="TMUE_3000011162.1">
    <property type="protein sequence ID" value="TMUE_3000011162.1"/>
    <property type="gene ID" value="WBGene00286470"/>
</dbReference>
<dbReference type="AlphaFoldDB" id="A0A5S6QW93"/>
<evidence type="ECO:0000313" key="1">
    <source>
        <dbReference type="Proteomes" id="UP000046395"/>
    </source>
</evidence>
<reference evidence="1" key="1">
    <citation type="submission" date="2013-11" db="EMBL/GenBank/DDBJ databases">
        <authorList>
            <person name="Aslett M."/>
        </authorList>
    </citation>
    <scope>NUCLEOTIDE SEQUENCE [LARGE SCALE GENOMIC DNA]</scope>
    <source>
        <strain evidence="1">Edinburgh</strain>
    </source>
</reference>
<evidence type="ECO:0000313" key="3">
    <source>
        <dbReference type="WBParaSite" id="TMUE_3000011254.1"/>
    </source>
</evidence>
<name>A0A5S6QW93_TRIMR</name>
<sequence length="148" mass="16643">MVSLFSGIFSRLSERKHQRATRKLNEPDQHVKRLILSRDDEREDETSVHVQPIAEASFDDTQDCNEVTYKEMRIWCNNVTHGKCQCCPGATVADSAAVIQSRWNDSELIAVKFENGRFVTSDGKALTVRMGTTIYVDAAIHQSNISPA</sequence>
<protein>
    <submittedName>
        <fullName evidence="2 3">Uncharacterized protein</fullName>
    </submittedName>
</protein>
<evidence type="ECO:0000313" key="2">
    <source>
        <dbReference type="WBParaSite" id="TMUE_3000011162.1"/>
    </source>
</evidence>
<keyword evidence="1" id="KW-1185">Reference proteome</keyword>
<dbReference type="WBParaSite" id="TMUE_3000011254.1">
    <property type="protein sequence ID" value="TMUE_3000011254.1"/>
    <property type="gene ID" value="WBGene00301248"/>
</dbReference>
<dbReference type="Proteomes" id="UP000046395">
    <property type="component" value="Unassembled WGS sequence"/>
</dbReference>